<accession>A0A8B8DNT0</accession>
<sequence>MSSKEVDMDVVVAKIISLIISTAVSVLFGLFPCKLYQYFAKNITRLQKAVDYSVSSMKCFSGGIFLGTCFLHLIPETRNKIEAVMTQSRSYSQYPVAELLTVVGFFGVLFMEHAIRSLYKKLQRLTDRERDYGGGNMFTFSGCRFGGSESDLDEHSENSISMQDTLQAEQNTFIKSPEQEETKEVPESDIEPAPLQDVPVKTVVSELSRGDDSRKGQMRSAIFITALSFHGVFEGMTLGLQSMESNVWVLCFAITIHRGILAFGMGLEHMKNEVKHRTMIFSVSSFSLLAAVGIIIGIAISTGAQLYEDVLLPDAILQSLATGTLFYIIFFDILYKELNGNKEVKKLSCVFVGFSIMAIIFAITRR</sequence>
<dbReference type="PANTHER" id="PTHR11040">
    <property type="entry name" value="ZINC/IRON TRANSPORTER"/>
    <property type="match status" value="1"/>
</dbReference>
<proteinExistence type="predicted"/>
<dbReference type="RefSeq" id="XP_022329391.1">
    <property type="nucleotide sequence ID" value="XM_022473683.1"/>
</dbReference>
<evidence type="ECO:0000256" key="2">
    <source>
        <dbReference type="ARBA" id="ARBA00022692"/>
    </source>
</evidence>
<dbReference type="Proteomes" id="UP000694844">
    <property type="component" value="Chromosome 4"/>
</dbReference>
<evidence type="ECO:0000256" key="1">
    <source>
        <dbReference type="ARBA" id="ARBA00004141"/>
    </source>
</evidence>
<feature type="transmembrane region" description="Helical" evidence="5">
    <location>
        <begin position="247"/>
        <end position="267"/>
    </location>
</feature>
<evidence type="ECO:0000256" key="4">
    <source>
        <dbReference type="ARBA" id="ARBA00023136"/>
    </source>
</evidence>
<organism evidence="6 8">
    <name type="scientific">Crassostrea virginica</name>
    <name type="common">Eastern oyster</name>
    <dbReference type="NCBI Taxonomy" id="6565"/>
    <lineage>
        <taxon>Eukaryota</taxon>
        <taxon>Metazoa</taxon>
        <taxon>Spiralia</taxon>
        <taxon>Lophotrochozoa</taxon>
        <taxon>Mollusca</taxon>
        <taxon>Bivalvia</taxon>
        <taxon>Autobranchia</taxon>
        <taxon>Pteriomorphia</taxon>
        <taxon>Ostreida</taxon>
        <taxon>Ostreoidea</taxon>
        <taxon>Ostreidae</taxon>
        <taxon>Crassostrea</taxon>
    </lineage>
</organism>
<feature type="transmembrane region" description="Helical" evidence="5">
    <location>
        <begin position="347"/>
        <end position="364"/>
    </location>
</feature>
<reference evidence="7 8" key="1">
    <citation type="submission" date="2025-04" db="UniProtKB">
        <authorList>
            <consortium name="RefSeq"/>
        </authorList>
    </citation>
    <scope>IDENTIFICATION</scope>
    <source>
        <tissue evidence="7 8">Whole sample</tissue>
    </source>
</reference>
<dbReference type="KEGG" id="cvn:111128196"/>
<gene>
    <name evidence="7 8 9" type="primary">LOC111128196</name>
</gene>
<feature type="transmembrane region" description="Helical" evidence="5">
    <location>
        <begin position="52"/>
        <end position="74"/>
    </location>
</feature>
<comment type="subcellular location">
    <subcellularLocation>
        <location evidence="1">Membrane</location>
        <topology evidence="1">Multi-pass membrane protein</topology>
    </subcellularLocation>
</comment>
<dbReference type="Pfam" id="PF02535">
    <property type="entry name" value="Zip"/>
    <property type="match status" value="1"/>
</dbReference>
<evidence type="ECO:0000313" key="9">
    <source>
        <dbReference type="RefSeq" id="XP_022329394.1"/>
    </source>
</evidence>
<feature type="transmembrane region" description="Helical" evidence="5">
    <location>
        <begin position="315"/>
        <end position="335"/>
    </location>
</feature>
<dbReference type="InterPro" id="IPR003689">
    <property type="entry name" value="ZIP"/>
</dbReference>
<dbReference type="RefSeq" id="XP_022329393.1">
    <property type="nucleotide sequence ID" value="XM_022473685.1"/>
</dbReference>
<feature type="transmembrane region" description="Helical" evidence="5">
    <location>
        <begin position="221"/>
        <end position="241"/>
    </location>
</feature>
<dbReference type="GO" id="GO:0005886">
    <property type="term" value="C:plasma membrane"/>
    <property type="evidence" value="ECO:0007669"/>
    <property type="project" value="TreeGrafter"/>
</dbReference>
<dbReference type="PANTHER" id="PTHR11040:SF140">
    <property type="entry name" value="ZRT (ZRT), IRT- (IRT-) LIKE PROTEIN TRANSPORTER"/>
    <property type="match status" value="1"/>
</dbReference>
<evidence type="ECO:0000313" key="7">
    <source>
        <dbReference type="RefSeq" id="XP_022329391.1"/>
    </source>
</evidence>
<evidence type="ECO:0000256" key="3">
    <source>
        <dbReference type="ARBA" id="ARBA00022989"/>
    </source>
</evidence>
<keyword evidence="3 5" id="KW-1133">Transmembrane helix</keyword>
<keyword evidence="4 5" id="KW-0472">Membrane</keyword>
<keyword evidence="2 5" id="KW-0812">Transmembrane</keyword>
<keyword evidence="6" id="KW-1185">Reference proteome</keyword>
<dbReference type="RefSeq" id="XP_022329394.1">
    <property type="nucleotide sequence ID" value="XM_022473686.1"/>
</dbReference>
<feature type="transmembrane region" description="Helical" evidence="5">
    <location>
        <begin position="94"/>
        <end position="115"/>
    </location>
</feature>
<dbReference type="OrthoDB" id="448280at2759"/>
<dbReference type="AlphaFoldDB" id="A0A8B8DNT0"/>
<feature type="transmembrane region" description="Helical" evidence="5">
    <location>
        <begin position="279"/>
        <end position="303"/>
    </location>
</feature>
<evidence type="ECO:0000313" key="6">
    <source>
        <dbReference type="Proteomes" id="UP000694844"/>
    </source>
</evidence>
<protein>
    <submittedName>
        <fullName evidence="7 8">Zinc transporter ZIP2-like</fullName>
    </submittedName>
</protein>
<feature type="transmembrane region" description="Helical" evidence="5">
    <location>
        <begin position="12"/>
        <end position="31"/>
    </location>
</feature>
<name>A0A8B8DNT0_CRAVI</name>
<evidence type="ECO:0000256" key="5">
    <source>
        <dbReference type="SAM" id="Phobius"/>
    </source>
</evidence>
<dbReference type="GO" id="GO:0005385">
    <property type="term" value="F:zinc ion transmembrane transporter activity"/>
    <property type="evidence" value="ECO:0007669"/>
    <property type="project" value="TreeGrafter"/>
</dbReference>
<dbReference type="GeneID" id="111128196"/>
<evidence type="ECO:0000313" key="8">
    <source>
        <dbReference type="RefSeq" id="XP_022329393.1"/>
    </source>
</evidence>